<feature type="signal peptide" evidence="1">
    <location>
        <begin position="1"/>
        <end position="20"/>
    </location>
</feature>
<feature type="chain" id="PRO_5012304566" evidence="1">
    <location>
        <begin position="21"/>
        <end position="193"/>
    </location>
</feature>
<name>A0A1X7GX64_9SPHN</name>
<evidence type="ECO:0000313" key="3">
    <source>
        <dbReference type="Proteomes" id="UP000192934"/>
    </source>
</evidence>
<proteinExistence type="predicted"/>
<keyword evidence="3" id="KW-1185">Reference proteome</keyword>
<dbReference type="InterPro" id="IPR019660">
    <property type="entry name" value="Put_sensory_transdc_reg_YbjN"/>
</dbReference>
<accession>A0A1X7GX64</accession>
<dbReference type="RefSeq" id="WP_085218996.1">
    <property type="nucleotide sequence ID" value="NZ_LT840185.1"/>
</dbReference>
<organism evidence="2 3">
    <name type="scientific">Allosphingosinicella indica</name>
    <dbReference type="NCBI Taxonomy" id="941907"/>
    <lineage>
        <taxon>Bacteria</taxon>
        <taxon>Pseudomonadati</taxon>
        <taxon>Pseudomonadota</taxon>
        <taxon>Alphaproteobacteria</taxon>
        <taxon>Sphingomonadales</taxon>
        <taxon>Sphingomonadaceae</taxon>
        <taxon>Allosphingosinicella</taxon>
    </lineage>
</organism>
<dbReference type="EMBL" id="LT840185">
    <property type="protein sequence ID" value="SMF76106.1"/>
    <property type="molecule type" value="Genomic_DNA"/>
</dbReference>
<evidence type="ECO:0000256" key="1">
    <source>
        <dbReference type="SAM" id="SignalP"/>
    </source>
</evidence>
<sequence>MKRLMAGAVLSAVLISGAAAQVAPPRFNPAAPENRQVIPSFSFATVEPVLKQIGAQYRRGGDPARPTLMVTFTNNRRATITMSGCDSTGANCKALSVQSYWTRITNASADQTGDAISAFNHKYAFAKAFVASDGRPALQRYLTADFGFVRGNLAVNLLVFANQADRYATEVLGPLEARRPAAPTPSPSPAGTP</sequence>
<keyword evidence="1" id="KW-0732">Signal</keyword>
<dbReference type="AlphaFoldDB" id="A0A1X7GX64"/>
<dbReference type="STRING" id="941907.SAMN06295910_2423"/>
<gene>
    <name evidence="2" type="ORF">SAMN06295910_2423</name>
</gene>
<protein>
    <submittedName>
        <fullName evidence="2">Putative sensory transduction regulator</fullName>
    </submittedName>
</protein>
<reference evidence="3" key="1">
    <citation type="submission" date="2017-04" db="EMBL/GenBank/DDBJ databases">
        <authorList>
            <person name="Varghese N."/>
            <person name="Submissions S."/>
        </authorList>
    </citation>
    <scope>NUCLEOTIDE SEQUENCE [LARGE SCALE GENOMIC DNA]</scope>
    <source>
        <strain evidence="3">Dd16</strain>
    </source>
</reference>
<evidence type="ECO:0000313" key="2">
    <source>
        <dbReference type="EMBL" id="SMF76106.1"/>
    </source>
</evidence>
<dbReference type="Proteomes" id="UP000192934">
    <property type="component" value="Chromosome I"/>
</dbReference>
<dbReference type="Pfam" id="PF10722">
    <property type="entry name" value="YbjN"/>
    <property type="match status" value="1"/>
</dbReference>